<feature type="chain" id="PRO_5043371623" evidence="9">
    <location>
        <begin position="22"/>
        <end position="829"/>
    </location>
</feature>
<comment type="subcellular location">
    <subcellularLocation>
        <location evidence="1">Cell membrane</location>
        <topology evidence="1">Multi-pass membrane protein</topology>
    </subcellularLocation>
</comment>
<dbReference type="InterPro" id="IPR001320">
    <property type="entry name" value="Iontro_rcpt_C"/>
</dbReference>
<feature type="transmembrane region" description="Helical" evidence="8">
    <location>
        <begin position="503"/>
        <end position="525"/>
    </location>
</feature>
<dbReference type="EMBL" id="BMAT01004045">
    <property type="protein sequence ID" value="GFR67091.1"/>
    <property type="molecule type" value="Genomic_DNA"/>
</dbReference>
<name>A0AAV4F2Q6_9GAST</name>
<organism evidence="11 12">
    <name type="scientific">Elysia marginata</name>
    <dbReference type="NCBI Taxonomy" id="1093978"/>
    <lineage>
        <taxon>Eukaryota</taxon>
        <taxon>Metazoa</taxon>
        <taxon>Spiralia</taxon>
        <taxon>Lophotrochozoa</taxon>
        <taxon>Mollusca</taxon>
        <taxon>Gastropoda</taxon>
        <taxon>Heterobranchia</taxon>
        <taxon>Euthyneura</taxon>
        <taxon>Panpulmonata</taxon>
        <taxon>Sacoglossa</taxon>
        <taxon>Placobranchoidea</taxon>
        <taxon>Plakobranchidae</taxon>
        <taxon>Elysia</taxon>
    </lineage>
</organism>
<evidence type="ECO:0000256" key="6">
    <source>
        <dbReference type="ARBA" id="ARBA00023170"/>
    </source>
</evidence>
<proteinExistence type="predicted"/>
<dbReference type="PANTHER" id="PTHR42643:SF24">
    <property type="entry name" value="IONOTROPIC RECEPTOR 60A"/>
    <property type="match status" value="1"/>
</dbReference>
<evidence type="ECO:0000256" key="4">
    <source>
        <dbReference type="ARBA" id="ARBA00022989"/>
    </source>
</evidence>
<feature type="transmembrane region" description="Helical" evidence="8">
    <location>
        <begin position="584"/>
        <end position="604"/>
    </location>
</feature>
<reference evidence="11 12" key="1">
    <citation type="journal article" date="2021" name="Elife">
        <title>Chloroplast acquisition without the gene transfer in kleptoplastic sea slugs, Plakobranchus ocellatus.</title>
        <authorList>
            <person name="Maeda T."/>
            <person name="Takahashi S."/>
            <person name="Yoshida T."/>
            <person name="Shimamura S."/>
            <person name="Takaki Y."/>
            <person name="Nagai Y."/>
            <person name="Toyoda A."/>
            <person name="Suzuki Y."/>
            <person name="Arimoto A."/>
            <person name="Ishii H."/>
            <person name="Satoh N."/>
            <person name="Nishiyama T."/>
            <person name="Hasebe M."/>
            <person name="Maruyama T."/>
            <person name="Minagawa J."/>
            <person name="Obokata J."/>
            <person name="Shigenobu S."/>
        </authorList>
    </citation>
    <scope>NUCLEOTIDE SEQUENCE [LARGE SCALE GENOMIC DNA]</scope>
</reference>
<comment type="caution">
    <text evidence="11">The sequence shown here is derived from an EMBL/GenBank/DDBJ whole genome shotgun (WGS) entry which is preliminary data.</text>
</comment>
<dbReference type="Pfam" id="PF00060">
    <property type="entry name" value="Lig_chan"/>
    <property type="match status" value="1"/>
</dbReference>
<keyword evidence="2" id="KW-1003">Cell membrane</keyword>
<dbReference type="GO" id="GO:0015276">
    <property type="term" value="F:ligand-gated monoatomic ion channel activity"/>
    <property type="evidence" value="ECO:0007669"/>
    <property type="project" value="InterPro"/>
</dbReference>
<evidence type="ECO:0000256" key="8">
    <source>
        <dbReference type="SAM" id="Phobius"/>
    </source>
</evidence>
<keyword evidence="12" id="KW-1185">Reference proteome</keyword>
<sequence>MKTNRFFVLTVLVLNLTIAVCTKGTSSPIADGYFYTNHGVLKTLTEFQTSDKINSPLWSKNDFNSSRKTHRDKICTFSQNSCNGRKTLVVNDIVRSLQHCGWVDPVVVISDIVLDKDSYSKEVKHGLVKNESIFKRHRSFVHRAAWYAHRNLRRVQVPLIMQDVLRAFHDALLPVQHFQQNSPDGKDLEEIIWMSYNSKRIKNFVWISHKPWEIMHAAQTIFRRHQRGRGALMPHRARFVLIGVESRAIMETVESLKNSHAQSSTCSHQSSSCLPRKSILLKETEKQLADSDFDNVLFLTYLESTNNCEDYHIDCSCFLNEPQTLMWRKNRTREFQLVSNFSFGVSKTGAKNSTLNHGYYKRMTRKQHCELFPNIQTGMNGRLLTFMIKEWFQIMEIKVQGDSVRYTGLINDIATAMSISMNFTYQFFPGPEKSRNTSWKGMRNLFILGGIGDSYFSLPYLTASLAYNFTQAYPIYVINMNGAYVSKPQAQIELFHSKANPIIIIYLVTALVLVILYYSCLGIIAKRWLSGERNQDSTRPLQADSKASCLKGYLYECWHMLFALLGSCFAQSGVPQSSLLSGRILLFFWCLTILTLTSTFQGYLASSLVKVDSSPPFNTFSELVKRKDYRWGHYQGSTFLTVMEAAKGTRTLGALYSGIIRFAKDDPGVLPLDVTDLLGKAASDEKFVAIIDSFTIKLFVNSNGMRNMKVIPDSLGINGMAPAFPRDSELTDLMSEHIIALTDAGIFNLLLDNMLRKLRADTDVQYSSRLRRKDHDGDSPDQKANNRTDVIYALVFSAYMVSGAIAVLSIEIISSALIKCFRRNSYALK</sequence>
<keyword evidence="6 11" id="KW-0675">Receptor</keyword>
<dbReference type="SUPFAM" id="SSF53850">
    <property type="entry name" value="Periplasmic binding protein-like II"/>
    <property type="match status" value="1"/>
</dbReference>
<dbReference type="GO" id="GO:0005886">
    <property type="term" value="C:plasma membrane"/>
    <property type="evidence" value="ECO:0007669"/>
    <property type="project" value="UniProtKB-SubCell"/>
</dbReference>
<feature type="signal peptide" evidence="9">
    <location>
        <begin position="1"/>
        <end position="21"/>
    </location>
</feature>
<keyword evidence="3 8" id="KW-0812">Transmembrane</keyword>
<protein>
    <submittedName>
        <fullName evidence="11">Glutamate receptor delta-1 subunit</fullName>
    </submittedName>
</protein>
<evidence type="ECO:0000256" key="7">
    <source>
        <dbReference type="ARBA" id="ARBA00023180"/>
    </source>
</evidence>
<gene>
    <name evidence="11" type="ORF">ElyMa_001988400</name>
</gene>
<evidence type="ECO:0000256" key="3">
    <source>
        <dbReference type="ARBA" id="ARBA00022692"/>
    </source>
</evidence>
<evidence type="ECO:0000256" key="9">
    <source>
        <dbReference type="SAM" id="SignalP"/>
    </source>
</evidence>
<accession>A0AAV4F2Q6</accession>
<dbReference type="PANTHER" id="PTHR42643">
    <property type="entry name" value="IONOTROPIC RECEPTOR 20A-RELATED"/>
    <property type="match status" value="1"/>
</dbReference>
<keyword evidence="5 8" id="KW-0472">Membrane</keyword>
<feature type="domain" description="Ionotropic glutamate receptor C-terminal" evidence="10">
    <location>
        <begin position="539"/>
        <end position="679"/>
    </location>
</feature>
<feature type="transmembrane region" description="Helical" evidence="8">
    <location>
        <begin position="790"/>
        <end position="813"/>
    </location>
</feature>
<evidence type="ECO:0000256" key="1">
    <source>
        <dbReference type="ARBA" id="ARBA00004651"/>
    </source>
</evidence>
<evidence type="ECO:0000256" key="2">
    <source>
        <dbReference type="ARBA" id="ARBA00022475"/>
    </source>
</evidence>
<evidence type="ECO:0000313" key="11">
    <source>
        <dbReference type="EMBL" id="GFR67091.1"/>
    </source>
</evidence>
<keyword evidence="9" id="KW-0732">Signal</keyword>
<evidence type="ECO:0000313" key="12">
    <source>
        <dbReference type="Proteomes" id="UP000762676"/>
    </source>
</evidence>
<keyword evidence="4 8" id="KW-1133">Transmembrane helix</keyword>
<dbReference type="InterPro" id="IPR052192">
    <property type="entry name" value="Insect_Ionotropic_Sensory_Rcpt"/>
</dbReference>
<evidence type="ECO:0000256" key="5">
    <source>
        <dbReference type="ARBA" id="ARBA00023136"/>
    </source>
</evidence>
<dbReference type="Gene3D" id="1.10.287.70">
    <property type="match status" value="1"/>
</dbReference>
<dbReference type="Proteomes" id="UP000762676">
    <property type="component" value="Unassembled WGS sequence"/>
</dbReference>
<keyword evidence="7" id="KW-0325">Glycoprotein</keyword>
<dbReference type="AlphaFoldDB" id="A0AAV4F2Q6"/>
<evidence type="ECO:0000259" key="10">
    <source>
        <dbReference type="Pfam" id="PF00060"/>
    </source>
</evidence>
<dbReference type="GO" id="GO:0050906">
    <property type="term" value="P:detection of stimulus involved in sensory perception"/>
    <property type="evidence" value="ECO:0007669"/>
    <property type="project" value="UniProtKB-ARBA"/>
</dbReference>